<accession>A0A176WJX6</accession>
<name>A0A176WJX6_MARPO</name>
<evidence type="ECO:0000256" key="1">
    <source>
        <dbReference type="SAM" id="MobiDB-lite"/>
    </source>
</evidence>
<dbReference type="AlphaFoldDB" id="A0A176WJX6"/>
<dbReference type="PANTHER" id="PTHR35830:SF1">
    <property type="entry name" value="OS05G0299200 PROTEIN"/>
    <property type="match status" value="1"/>
</dbReference>
<proteinExistence type="predicted"/>
<evidence type="ECO:0000313" key="2">
    <source>
        <dbReference type="EMBL" id="OAE32642.1"/>
    </source>
</evidence>
<organism evidence="2 3">
    <name type="scientific">Marchantia polymorpha subsp. ruderalis</name>
    <dbReference type="NCBI Taxonomy" id="1480154"/>
    <lineage>
        <taxon>Eukaryota</taxon>
        <taxon>Viridiplantae</taxon>
        <taxon>Streptophyta</taxon>
        <taxon>Embryophyta</taxon>
        <taxon>Marchantiophyta</taxon>
        <taxon>Marchantiopsida</taxon>
        <taxon>Marchantiidae</taxon>
        <taxon>Marchantiales</taxon>
        <taxon>Marchantiaceae</taxon>
        <taxon>Marchantia</taxon>
    </lineage>
</organism>
<gene>
    <name evidence="2" type="ORF">AXG93_1971s1010</name>
</gene>
<comment type="caution">
    <text evidence="2">The sequence shown here is derived from an EMBL/GenBank/DDBJ whole genome shotgun (WGS) entry which is preliminary data.</text>
</comment>
<evidence type="ECO:0000313" key="3">
    <source>
        <dbReference type="Proteomes" id="UP000077202"/>
    </source>
</evidence>
<keyword evidence="3" id="KW-1185">Reference proteome</keyword>
<protein>
    <submittedName>
        <fullName evidence="2">Uncharacterized protein</fullName>
    </submittedName>
</protein>
<sequence>MSKLLCGPLTCDQTRAMSGSKDILSNFSMHRPLFFSSYGLYSRSAPSRTLDCARSEPPKFRISSQAGRRHHRRRDMGFGAPQIKPKENENVDRVSYSRRDRGSDDKLVITLDMEELKQRAADRVLVAKRAAQRSVDKVVRVGKDFADEGVEAWRELRNSVRVQKDRRVVIAVKRSTINFAGKVLLWSVLGTVFVKFLIYAMREYRWGWDDSSRPRRAVRDRSLGGREVALGSGFKARERISGSRNTSSTRVFNPLDGIESSRSEKVLRSKRDRGTVTKTARLPGWWPASFMPPSPSIITRQKAEEKAHSLLQGIMQKRLIGYDFAFEDMIELRQLCKTAGMKVKFDTPNTRDTFYRAAINYVLLACCSDTGDASISDFGSEDGVSFIAGLASNIGLEDDRAATMVNAAVAARTRAGFLQVRALQLQEKFREADEELVKIIRMHSYFQPDSDSPEMELVARGIESQFNTEGKVELLKAYEKMGGNKTMRVAEEALGLHLSS</sequence>
<dbReference type="PANTHER" id="PTHR35830">
    <property type="entry name" value="OS05G0299200 PROTEIN"/>
    <property type="match status" value="1"/>
</dbReference>
<reference evidence="2" key="1">
    <citation type="submission" date="2016-03" db="EMBL/GenBank/DDBJ databases">
        <title>Mechanisms controlling the formation of the plant cell surface in tip-growing cells are functionally conserved among land plants.</title>
        <authorList>
            <person name="Honkanen S."/>
            <person name="Jones V.A."/>
            <person name="Morieri G."/>
            <person name="Champion C."/>
            <person name="Hetherington A.J."/>
            <person name="Kelly S."/>
            <person name="Saint-Marcoux D."/>
            <person name="Proust H."/>
            <person name="Prescott H."/>
            <person name="Dolan L."/>
        </authorList>
    </citation>
    <scope>NUCLEOTIDE SEQUENCE [LARGE SCALE GENOMIC DNA]</scope>
    <source>
        <tissue evidence="2">Whole gametophyte</tissue>
    </source>
</reference>
<dbReference type="EMBL" id="LVLJ01000772">
    <property type="protein sequence ID" value="OAE32642.1"/>
    <property type="molecule type" value="Genomic_DNA"/>
</dbReference>
<feature type="region of interest" description="Disordered" evidence="1">
    <location>
        <begin position="62"/>
        <end position="91"/>
    </location>
</feature>
<dbReference type="Proteomes" id="UP000077202">
    <property type="component" value="Unassembled WGS sequence"/>
</dbReference>